<evidence type="ECO:0000256" key="1">
    <source>
        <dbReference type="ARBA" id="ARBA00022729"/>
    </source>
</evidence>
<comment type="caution">
    <text evidence="5">The sequence shown here is derived from an EMBL/GenBank/DDBJ whole genome shotgun (WGS) entry which is preliminary data.</text>
</comment>
<keyword evidence="6" id="KW-1185">Reference proteome</keyword>
<dbReference type="AlphaFoldDB" id="A0AAE0FJY5"/>
<accession>A0AAE0FJY5</accession>
<protein>
    <recommendedName>
        <fullName evidence="4">Macroglobulin domain-containing protein</fullName>
    </recommendedName>
</protein>
<evidence type="ECO:0000256" key="3">
    <source>
        <dbReference type="SAM" id="SignalP"/>
    </source>
</evidence>
<sequence length="225" mass="24349">MGACGFKTNKGFLQLAIVAILVEVSTVEATHPVVLVPGSLHAGTTARFGVFTTEENVFLSLINSSTIFSGKSANVIASRSITAADEPQIVLMDLEEGISGSFVVSVTSESGSFHNETVVQINAASFFLAIELDKLVYKPGQTIRARVLGLSVNFKAIPNEAVVIDAEDPNGFIISRWEGLLDERGEMEIELLTSSEPVLGEWKLKVLVPYTLCFHPESWDYALMP</sequence>
<organism evidence="5 6">
    <name type="scientific">Cymbomonas tetramitiformis</name>
    <dbReference type="NCBI Taxonomy" id="36881"/>
    <lineage>
        <taxon>Eukaryota</taxon>
        <taxon>Viridiplantae</taxon>
        <taxon>Chlorophyta</taxon>
        <taxon>Pyramimonadophyceae</taxon>
        <taxon>Pyramimonadales</taxon>
        <taxon>Pyramimonadaceae</taxon>
        <taxon>Cymbomonas</taxon>
    </lineage>
</organism>
<evidence type="ECO:0000259" key="4">
    <source>
        <dbReference type="Pfam" id="PF01835"/>
    </source>
</evidence>
<dbReference type="Proteomes" id="UP001190700">
    <property type="component" value="Unassembled WGS sequence"/>
</dbReference>
<gene>
    <name evidence="5" type="ORF">CYMTET_30217</name>
</gene>
<dbReference type="PANTHER" id="PTHR11412:SF136">
    <property type="entry name" value="CD109 ANTIGEN"/>
    <property type="match status" value="1"/>
</dbReference>
<dbReference type="PANTHER" id="PTHR11412">
    <property type="entry name" value="MACROGLOBULIN / COMPLEMENT"/>
    <property type="match status" value="1"/>
</dbReference>
<name>A0AAE0FJY5_9CHLO</name>
<keyword evidence="2" id="KW-0882">Thioester bond</keyword>
<dbReference type="EMBL" id="LGRX02017384">
    <property type="protein sequence ID" value="KAK3260850.1"/>
    <property type="molecule type" value="Genomic_DNA"/>
</dbReference>
<dbReference type="InterPro" id="IPR050473">
    <property type="entry name" value="A2M/Complement_sys"/>
</dbReference>
<evidence type="ECO:0000313" key="6">
    <source>
        <dbReference type="Proteomes" id="UP001190700"/>
    </source>
</evidence>
<dbReference type="Pfam" id="PF01835">
    <property type="entry name" value="MG2"/>
    <property type="match status" value="1"/>
</dbReference>
<dbReference type="GO" id="GO:0004866">
    <property type="term" value="F:endopeptidase inhibitor activity"/>
    <property type="evidence" value="ECO:0007669"/>
    <property type="project" value="InterPro"/>
</dbReference>
<dbReference type="InterPro" id="IPR002890">
    <property type="entry name" value="MG2"/>
</dbReference>
<proteinExistence type="predicted"/>
<evidence type="ECO:0000313" key="5">
    <source>
        <dbReference type="EMBL" id="KAK3260850.1"/>
    </source>
</evidence>
<dbReference type="Gene3D" id="2.60.40.1930">
    <property type="match status" value="1"/>
</dbReference>
<reference evidence="5 6" key="1">
    <citation type="journal article" date="2015" name="Genome Biol. Evol.">
        <title>Comparative Genomics of a Bacterivorous Green Alga Reveals Evolutionary Causalities and Consequences of Phago-Mixotrophic Mode of Nutrition.</title>
        <authorList>
            <person name="Burns J.A."/>
            <person name="Paasch A."/>
            <person name="Narechania A."/>
            <person name="Kim E."/>
        </authorList>
    </citation>
    <scope>NUCLEOTIDE SEQUENCE [LARGE SCALE GENOMIC DNA]</scope>
    <source>
        <strain evidence="5 6">PLY_AMNH</strain>
    </source>
</reference>
<feature type="domain" description="Macroglobulin" evidence="4">
    <location>
        <begin position="132"/>
        <end position="206"/>
    </location>
</feature>
<evidence type="ECO:0000256" key="2">
    <source>
        <dbReference type="ARBA" id="ARBA00022966"/>
    </source>
</evidence>
<feature type="signal peptide" evidence="3">
    <location>
        <begin position="1"/>
        <end position="29"/>
    </location>
</feature>
<keyword evidence="1 3" id="KW-0732">Signal</keyword>
<feature type="chain" id="PRO_5042280468" description="Macroglobulin domain-containing protein" evidence="3">
    <location>
        <begin position="30"/>
        <end position="225"/>
    </location>
</feature>